<sequence length="243" mass="26486">MPRDPRGPNSGSDMLSASCNDVTVAVNADDRQAPLSLREADAAGRVELQAFIAARFAEVYGATLYNFMPRLFGLRDEQGTLLAAFGMRPAQHGSERDPLFLEHYLDRPVEGLVAQAAGRPVPRDHVVEVGNLAGATPGALRQLIPLVCEQLHREGYHWVVFTGPARLCNSFSRLGLPLKVIASAPVERLSAEERQRWGRYYDHQPSVMTGDIVSAAQTLRDLRRLSPAALNDRLAPLTGVGAP</sequence>
<protein>
    <submittedName>
        <fullName evidence="1">Thermostable hemolysin</fullName>
    </submittedName>
</protein>
<gene>
    <name evidence="1" type="ORF">SAMN04488068_2227</name>
</gene>
<dbReference type="InterPro" id="IPR022050">
    <property type="entry name" value="T_hemolysin"/>
</dbReference>
<accession>A0A1M5PQH5</accession>
<dbReference type="EMBL" id="FQWZ01000005">
    <property type="protein sequence ID" value="SHH03553.1"/>
    <property type="molecule type" value="Genomic_DNA"/>
</dbReference>
<organism evidence="1 2">
    <name type="scientific">Hydrocarboniphaga daqingensis</name>
    <dbReference type="NCBI Taxonomy" id="490188"/>
    <lineage>
        <taxon>Bacteria</taxon>
        <taxon>Pseudomonadati</taxon>
        <taxon>Pseudomonadota</taxon>
        <taxon>Gammaproteobacteria</taxon>
        <taxon>Nevskiales</taxon>
        <taxon>Nevskiaceae</taxon>
        <taxon>Hydrocarboniphaga</taxon>
    </lineage>
</organism>
<dbReference type="Proteomes" id="UP000199758">
    <property type="component" value="Unassembled WGS sequence"/>
</dbReference>
<keyword evidence="2" id="KW-1185">Reference proteome</keyword>
<name>A0A1M5PQH5_9GAMM</name>
<reference evidence="1 2" key="1">
    <citation type="submission" date="2016-11" db="EMBL/GenBank/DDBJ databases">
        <authorList>
            <person name="Jaros S."/>
            <person name="Januszkiewicz K."/>
            <person name="Wedrychowicz H."/>
        </authorList>
    </citation>
    <scope>NUCLEOTIDE SEQUENCE [LARGE SCALE GENOMIC DNA]</scope>
    <source>
        <strain evidence="1 2">CGMCC 1.7049</strain>
    </source>
</reference>
<dbReference type="Pfam" id="PF12261">
    <property type="entry name" value="T_hemolysin"/>
    <property type="match status" value="1"/>
</dbReference>
<proteinExistence type="predicted"/>
<evidence type="ECO:0000313" key="2">
    <source>
        <dbReference type="Proteomes" id="UP000199758"/>
    </source>
</evidence>
<evidence type="ECO:0000313" key="1">
    <source>
        <dbReference type="EMBL" id="SHH03553.1"/>
    </source>
</evidence>
<dbReference type="STRING" id="490188.SAMN04488068_2227"/>
<dbReference type="AlphaFoldDB" id="A0A1M5PQH5"/>